<dbReference type="EC" id="4.2.1.1" evidence="2"/>
<dbReference type="Gene3D" id="3.10.200.10">
    <property type="entry name" value="Alpha carbonic anhydrase"/>
    <property type="match status" value="1"/>
</dbReference>
<proteinExistence type="inferred from homology"/>
<feature type="domain" description="Alpha-carbonic anhydrase" evidence="7">
    <location>
        <begin position="45"/>
        <end position="295"/>
    </location>
</feature>
<keyword evidence="3" id="KW-0479">Metal-binding</keyword>
<dbReference type="AlphaFoldDB" id="A0AAV6UQG6"/>
<evidence type="ECO:0000256" key="2">
    <source>
        <dbReference type="ARBA" id="ARBA00012925"/>
    </source>
</evidence>
<gene>
    <name evidence="8" type="ORF">JTE90_004400</name>
</gene>
<evidence type="ECO:0000259" key="7">
    <source>
        <dbReference type="PROSITE" id="PS51144"/>
    </source>
</evidence>
<dbReference type="Pfam" id="PF00194">
    <property type="entry name" value="Carb_anhydrase"/>
    <property type="match status" value="1"/>
</dbReference>
<keyword evidence="4" id="KW-0862">Zinc</keyword>
<dbReference type="EMBL" id="JAFNEN010000322">
    <property type="protein sequence ID" value="KAG8185858.1"/>
    <property type="molecule type" value="Genomic_DNA"/>
</dbReference>
<evidence type="ECO:0000256" key="6">
    <source>
        <dbReference type="ARBA" id="ARBA00048348"/>
    </source>
</evidence>
<dbReference type="SUPFAM" id="SSF51069">
    <property type="entry name" value="Carbonic anhydrase"/>
    <property type="match status" value="1"/>
</dbReference>
<dbReference type="PANTHER" id="PTHR18952">
    <property type="entry name" value="CARBONIC ANHYDRASE"/>
    <property type="match status" value="1"/>
</dbReference>
<comment type="similarity">
    <text evidence="1">Belongs to the alpha-carbonic anhydrase family.</text>
</comment>
<comment type="caution">
    <text evidence="8">The sequence shown here is derived from an EMBL/GenBank/DDBJ whole genome shotgun (WGS) entry which is preliminary data.</text>
</comment>
<organism evidence="8 9">
    <name type="scientific">Oedothorax gibbosus</name>
    <dbReference type="NCBI Taxonomy" id="931172"/>
    <lineage>
        <taxon>Eukaryota</taxon>
        <taxon>Metazoa</taxon>
        <taxon>Ecdysozoa</taxon>
        <taxon>Arthropoda</taxon>
        <taxon>Chelicerata</taxon>
        <taxon>Arachnida</taxon>
        <taxon>Araneae</taxon>
        <taxon>Araneomorphae</taxon>
        <taxon>Entelegynae</taxon>
        <taxon>Araneoidea</taxon>
        <taxon>Linyphiidae</taxon>
        <taxon>Erigoninae</taxon>
        <taxon>Oedothorax</taxon>
    </lineage>
</organism>
<name>A0AAV6UQG6_9ARAC</name>
<evidence type="ECO:0000256" key="4">
    <source>
        <dbReference type="ARBA" id="ARBA00022833"/>
    </source>
</evidence>
<dbReference type="GO" id="GO:0004089">
    <property type="term" value="F:carbonate dehydratase activity"/>
    <property type="evidence" value="ECO:0007669"/>
    <property type="project" value="UniProtKB-EC"/>
</dbReference>
<dbReference type="Proteomes" id="UP000827092">
    <property type="component" value="Unassembled WGS sequence"/>
</dbReference>
<sequence>MDFRKSSMNVFHILEVSFALLRTLTVALSSLVGGFTIRCTGDDNELWSYKGSRNGPSAWGETFADCYGRKQSPIDIELADVKKDPALKDLEFKNYDESVHSAEVINNGHTAKITPSDGVVRSITVYGDTYSLAQLHFHWGSRYDVGTEHLFDSKGYAMEAHFVHQNSQGGLAVVGVLYQEAHSNNTGFKAISDALSQIKFKGETTQLRSSLNLAKLLPRLPMRFYRYVGSLTTPGCSEGVIWSVAQDVIRIGSNQLHELRSLFTVTKDEDHAGCHLQDNYRPVQPLNERYVVLST</sequence>
<dbReference type="InterPro" id="IPR036398">
    <property type="entry name" value="CA_dom_sf"/>
</dbReference>
<dbReference type="InterPro" id="IPR023561">
    <property type="entry name" value="Carbonic_anhydrase_a-class"/>
</dbReference>
<dbReference type="GO" id="GO:0008270">
    <property type="term" value="F:zinc ion binding"/>
    <property type="evidence" value="ECO:0007669"/>
    <property type="project" value="InterPro"/>
</dbReference>
<keyword evidence="9" id="KW-1185">Reference proteome</keyword>
<evidence type="ECO:0000313" key="9">
    <source>
        <dbReference type="Proteomes" id="UP000827092"/>
    </source>
</evidence>
<reference evidence="8 9" key="1">
    <citation type="journal article" date="2022" name="Nat. Ecol. Evol.">
        <title>A masculinizing supergene underlies an exaggerated male reproductive morph in a spider.</title>
        <authorList>
            <person name="Hendrickx F."/>
            <person name="De Corte Z."/>
            <person name="Sonet G."/>
            <person name="Van Belleghem S.M."/>
            <person name="Kostlbacher S."/>
            <person name="Vangestel C."/>
        </authorList>
    </citation>
    <scope>NUCLEOTIDE SEQUENCE [LARGE SCALE GENOMIC DNA]</scope>
    <source>
        <strain evidence="8">W744_W776</strain>
    </source>
</reference>
<dbReference type="SMART" id="SM01057">
    <property type="entry name" value="Carb_anhydrase"/>
    <property type="match status" value="1"/>
</dbReference>
<keyword evidence="5" id="KW-0456">Lyase</keyword>
<evidence type="ECO:0000256" key="3">
    <source>
        <dbReference type="ARBA" id="ARBA00022723"/>
    </source>
</evidence>
<dbReference type="InterPro" id="IPR001148">
    <property type="entry name" value="CA_dom"/>
</dbReference>
<evidence type="ECO:0000256" key="5">
    <source>
        <dbReference type="ARBA" id="ARBA00023239"/>
    </source>
</evidence>
<accession>A0AAV6UQG6</accession>
<evidence type="ECO:0000313" key="8">
    <source>
        <dbReference type="EMBL" id="KAG8185858.1"/>
    </source>
</evidence>
<protein>
    <recommendedName>
        <fullName evidence="2">carbonic anhydrase</fullName>
        <ecNumber evidence="2">4.2.1.1</ecNumber>
    </recommendedName>
</protein>
<comment type="catalytic activity">
    <reaction evidence="6">
        <text>hydrogencarbonate + H(+) = CO2 + H2O</text>
        <dbReference type="Rhea" id="RHEA:10748"/>
        <dbReference type="ChEBI" id="CHEBI:15377"/>
        <dbReference type="ChEBI" id="CHEBI:15378"/>
        <dbReference type="ChEBI" id="CHEBI:16526"/>
        <dbReference type="ChEBI" id="CHEBI:17544"/>
        <dbReference type="EC" id="4.2.1.1"/>
    </reaction>
</comment>
<evidence type="ECO:0000256" key="1">
    <source>
        <dbReference type="ARBA" id="ARBA00010718"/>
    </source>
</evidence>
<dbReference type="PROSITE" id="PS51144">
    <property type="entry name" value="ALPHA_CA_2"/>
    <property type="match status" value="1"/>
</dbReference>
<dbReference type="CDD" id="cd00326">
    <property type="entry name" value="alpha_CA"/>
    <property type="match status" value="1"/>
</dbReference>
<dbReference type="PANTHER" id="PTHR18952:SF265">
    <property type="entry name" value="CARBONIC ANHYDRASE"/>
    <property type="match status" value="1"/>
</dbReference>